<dbReference type="Proteomes" id="UP000054058">
    <property type="component" value="Unassembled WGS sequence"/>
</dbReference>
<reference evidence="1 2" key="1">
    <citation type="submission" date="2014-01" db="EMBL/GenBank/DDBJ databases">
        <title>Marinomonas ushuaiensis DSM 15871 Genome Sequencing.</title>
        <authorList>
            <person name="Lai Q."/>
            <person name="Shao Z.S."/>
        </authorList>
    </citation>
    <scope>NUCLEOTIDE SEQUENCE [LARGE SCALE GENOMIC DNA]</scope>
    <source>
        <strain evidence="1 2">DSM 15871</strain>
    </source>
</reference>
<evidence type="ECO:0000313" key="1">
    <source>
        <dbReference type="EMBL" id="ETX10014.1"/>
    </source>
</evidence>
<name>X7E1S3_9GAMM</name>
<comment type="caution">
    <text evidence="1">The sequence shown here is derived from an EMBL/GenBank/DDBJ whole genome shotgun (WGS) entry which is preliminary data.</text>
</comment>
<proteinExistence type="predicted"/>
<organism evidence="1 2">
    <name type="scientific">Marinomonas ushuaiensis DSM 15871</name>
    <dbReference type="NCBI Taxonomy" id="1122207"/>
    <lineage>
        <taxon>Bacteria</taxon>
        <taxon>Pseudomonadati</taxon>
        <taxon>Pseudomonadota</taxon>
        <taxon>Gammaproteobacteria</taxon>
        <taxon>Oceanospirillales</taxon>
        <taxon>Oceanospirillaceae</taxon>
        <taxon>Marinomonas</taxon>
    </lineage>
</organism>
<accession>X7E1S3</accession>
<gene>
    <name evidence="1" type="ORF">MUS1_04980</name>
</gene>
<dbReference type="EMBL" id="JAMB01000012">
    <property type="protein sequence ID" value="ETX10014.1"/>
    <property type="molecule type" value="Genomic_DNA"/>
</dbReference>
<dbReference type="AlphaFoldDB" id="X7E1S3"/>
<keyword evidence="2" id="KW-1185">Reference proteome</keyword>
<protein>
    <submittedName>
        <fullName evidence="1">Uncharacterized protein</fullName>
    </submittedName>
</protein>
<sequence length="55" mass="6475">MEFTQEVAGIKKLEKVECILFRKMCRAIDIVHSYCHDIDDNKLHFLCETSSEDIE</sequence>
<evidence type="ECO:0000313" key="2">
    <source>
        <dbReference type="Proteomes" id="UP000054058"/>
    </source>
</evidence>